<dbReference type="InterPro" id="IPR019111">
    <property type="entry name" value="PRESA_N"/>
</dbReference>
<dbReference type="Proteomes" id="UP000030690">
    <property type="component" value="Unassembled WGS sequence"/>
</dbReference>
<dbReference type="InterPro" id="IPR006526">
    <property type="entry name" value="Export_prot_PHISTa/b/c"/>
</dbReference>
<sequence length="335" mass="39098">MSLFTKFNSQDYKNGITKNLSNTEQNNIININNGYKKKTSWNCLGSFRNICLTLCVITALYIQFKNKYGENSSCVVQLDKISSRNLSDVQVENFPSLNHGDKTYKKNDEKDESNNENSNINKQADEDNEEVSQNNNNSNNNSKNNNSNNNVNNNISNVSNDSGNVVGKKIKKKTYLNYNDMTKQLTKEELFYVLDSLKKVPGRRNLNNIWKHALGVISDILDEKLIDLNVYIQKYKKKYESKRDEQSYRISKSGLMEKYLDEFDERIMEQRMTYSSNFKHLIHKSPSLDDIKNFIHTFIDDLEKLINYMYGSYKHIFQLVNEEPSKASFNDFIFK</sequence>
<evidence type="ECO:0000313" key="4">
    <source>
        <dbReference type="Proteomes" id="UP000030690"/>
    </source>
</evidence>
<feature type="domain" description="Plasmodium RESA N-terminal" evidence="2">
    <location>
        <begin position="184"/>
        <end position="310"/>
    </location>
</feature>
<dbReference type="AlphaFoldDB" id="A0A024V8S1"/>
<evidence type="ECO:0000313" key="3">
    <source>
        <dbReference type="EMBL" id="ETW18874.1"/>
    </source>
</evidence>
<evidence type="ECO:0000259" key="2">
    <source>
        <dbReference type="Pfam" id="PF09687"/>
    </source>
</evidence>
<dbReference type="Pfam" id="PF09687">
    <property type="entry name" value="PRESAN"/>
    <property type="match status" value="1"/>
</dbReference>
<feature type="region of interest" description="Disordered" evidence="1">
    <location>
        <begin position="92"/>
        <end position="164"/>
    </location>
</feature>
<dbReference type="NCBIfam" id="TIGR01639">
    <property type="entry name" value="P_fal_TIGR01639"/>
    <property type="match status" value="1"/>
</dbReference>
<protein>
    <recommendedName>
        <fullName evidence="2">Plasmodium RESA N-terminal domain-containing protein</fullName>
    </recommendedName>
</protein>
<name>A0A024V8S1_PLAFA</name>
<accession>A0A024V8S1</accession>
<evidence type="ECO:0000256" key="1">
    <source>
        <dbReference type="SAM" id="MobiDB-lite"/>
    </source>
</evidence>
<feature type="compositionally biased region" description="Basic and acidic residues" evidence="1">
    <location>
        <begin position="99"/>
        <end position="113"/>
    </location>
</feature>
<gene>
    <name evidence="3" type="ORF">PFFVO_02267</name>
</gene>
<dbReference type="EMBL" id="KI925076">
    <property type="protein sequence ID" value="ETW18874.1"/>
    <property type="molecule type" value="Genomic_DNA"/>
</dbReference>
<dbReference type="SMR" id="A0A024V8S1"/>
<organism evidence="3 4">
    <name type="scientific">Plasmodium falciparum Vietnam Oak-Knoll</name>
    <name type="common">FVO</name>
    <dbReference type="NCBI Taxonomy" id="1036723"/>
    <lineage>
        <taxon>Eukaryota</taxon>
        <taxon>Sar</taxon>
        <taxon>Alveolata</taxon>
        <taxon>Apicomplexa</taxon>
        <taxon>Aconoidasida</taxon>
        <taxon>Haemosporida</taxon>
        <taxon>Plasmodiidae</taxon>
        <taxon>Plasmodium</taxon>
        <taxon>Plasmodium (Laverania)</taxon>
    </lineage>
</organism>
<feature type="compositionally biased region" description="Low complexity" evidence="1">
    <location>
        <begin position="131"/>
        <end position="164"/>
    </location>
</feature>
<reference evidence="3 4" key="2">
    <citation type="submission" date="2013-02" db="EMBL/GenBank/DDBJ databases">
        <title>The Genome Sequence of Plasmodium falciparum Vietnam Oak-Knoll (FVO).</title>
        <authorList>
            <consortium name="The Broad Institute Genome Sequencing Platform"/>
            <consortium name="The Broad Institute Genome Sequencing Center for Infectious Disease"/>
            <person name="Neafsey D."/>
            <person name="Cheeseman I."/>
            <person name="Volkman S."/>
            <person name="Adams J."/>
            <person name="Walker B."/>
            <person name="Young S.K."/>
            <person name="Zeng Q."/>
            <person name="Gargeya S."/>
            <person name="Fitzgerald M."/>
            <person name="Haas B."/>
            <person name="Abouelleil A."/>
            <person name="Alvarado L."/>
            <person name="Arachchi H.M."/>
            <person name="Berlin A.M."/>
            <person name="Chapman S.B."/>
            <person name="Dewar J."/>
            <person name="Goldberg J."/>
            <person name="Griggs A."/>
            <person name="Gujja S."/>
            <person name="Hansen M."/>
            <person name="Howarth C."/>
            <person name="Imamovic A."/>
            <person name="Larimer J."/>
            <person name="McCowan C."/>
            <person name="Murphy C."/>
            <person name="Neiman D."/>
            <person name="Pearson M."/>
            <person name="Priest M."/>
            <person name="Roberts A."/>
            <person name="Saif S."/>
            <person name="Shea T."/>
            <person name="Sisk P."/>
            <person name="Sykes S."/>
            <person name="Wortman J."/>
            <person name="Nusbaum C."/>
            <person name="Birren B."/>
        </authorList>
    </citation>
    <scope>NUCLEOTIDE SEQUENCE [LARGE SCALE GENOMIC DNA]</scope>
    <source>
        <strain evidence="4">Vietnam Oak-Knoll (FVO)</strain>
    </source>
</reference>
<reference evidence="3 4" key="1">
    <citation type="submission" date="2013-02" db="EMBL/GenBank/DDBJ databases">
        <title>The Genome Annotation of Plasmodium falciparum Vietnam Oak-Knoll (FVO).</title>
        <authorList>
            <consortium name="The Broad Institute Genome Sequencing Platform"/>
            <consortium name="The Broad Institute Genome Sequencing Center for Infectious Disease"/>
            <person name="Neafsey D."/>
            <person name="Hoffman S."/>
            <person name="Volkman S."/>
            <person name="Rosenthal P."/>
            <person name="Walker B."/>
            <person name="Young S.K."/>
            <person name="Zeng Q."/>
            <person name="Gargeya S."/>
            <person name="Fitzgerald M."/>
            <person name="Haas B."/>
            <person name="Abouelleil A."/>
            <person name="Allen A.W."/>
            <person name="Alvarado L."/>
            <person name="Arachchi H.M."/>
            <person name="Berlin A.M."/>
            <person name="Chapman S.B."/>
            <person name="Gainer-Dewar J."/>
            <person name="Goldberg J."/>
            <person name="Griggs A."/>
            <person name="Gujja S."/>
            <person name="Hansen M."/>
            <person name="Howarth C."/>
            <person name="Imamovic A."/>
            <person name="Ireland A."/>
            <person name="Larimer J."/>
            <person name="McCowan C."/>
            <person name="Murphy C."/>
            <person name="Pearson M."/>
            <person name="Poon T.W."/>
            <person name="Priest M."/>
            <person name="Roberts A."/>
            <person name="Saif S."/>
            <person name="Shea T."/>
            <person name="Sisk P."/>
            <person name="Sykes S."/>
            <person name="Wortman J."/>
            <person name="Nusbaum C."/>
            <person name="Birren B."/>
        </authorList>
    </citation>
    <scope>NUCLEOTIDE SEQUENCE [LARGE SCALE GENOMIC DNA]</scope>
    <source>
        <strain evidence="4">Vietnam Oak-Knoll (FVO)</strain>
    </source>
</reference>
<proteinExistence type="predicted"/>
<dbReference type="OrthoDB" id="375809at2759"/>